<keyword evidence="3 6" id="KW-0812">Transmembrane</keyword>
<keyword evidence="5 6" id="KW-0472">Membrane</keyword>
<feature type="transmembrane region" description="Helical" evidence="6">
    <location>
        <begin position="329"/>
        <end position="348"/>
    </location>
</feature>
<dbReference type="GO" id="GO:0005886">
    <property type="term" value="C:plasma membrane"/>
    <property type="evidence" value="ECO:0007669"/>
    <property type="project" value="UniProtKB-SubCell"/>
</dbReference>
<evidence type="ECO:0000256" key="3">
    <source>
        <dbReference type="ARBA" id="ARBA00022692"/>
    </source>
</evidence>
<feature type="transmembrane region" description="Helical" evidence="6">
    <location>
        <begin position="386"/>
        <end position="407"/>
    </location>
</feature>
<feature type="transmembrane region" description="Helical" evidence="6">
    <location>
        <begin position="289"/>
        <end position="309"/>
    </location>
</feature>
<feature type="transmembrane region" description="Helical" evidence="6">
    <location>
        <begin position="357"/>
        <end position="374"/>
    </location>
</feature>
<accession>A0A951U5M1</accession>
<sequence length="543" mass="58091">MPDETRTRRIDRRTLGGLCLTLFMIAYSMGVMPPLMPLIVNALDSSMGYIQSVLVLFSLVTASFAPTSENLCRFYGRKPIFVGGLLLYGIGIAITALSSDMAVLVVSFSLLTGLGATPLVSAPWAVMTAALDGKAKEQATLGFILCSVLGGLTGAILGGLLGATFGWRWAFAPAIGMGLIILLLSKPVPNVVQPDHDLIDWVGGLFSFLGLGSILVGISLAGEYGWWIPKRVFSIAGVVIPPFAVSIVPILIAVGVVCLGLFTFWQRQVARSHSGASLLRVGLLRKRSFVVGLLVAMLHTLITTGVQFNLYQFLPTLLPLNAFEVALTVLPYTLTMVVVLIILLKFVILENQIPPRYAIQIGLALLTAGLWLLYRTIDVEITALSLMPALIVMGSGSGLFLAYISALTQSVAAPEERAESAGIYNPVQNLGSSLGRGILGTLLIFFASQQIVDSILSLLGKELSAEQRQSTVSTLQAMIQTYSRPDIRAAFSQLPETVQASLPAIIQNAAVSGIRTVLLVSLMLSGLCCILSMALPKYPVRRR</sequence>
<feature type="transmembrane region" description="Helical" evidence="6">
    <location>
        <begin position="516"/>
        <end position="535"/>
    </location>
</feature>
<organism evidence="8 9">
    <name type="scientific">Pegethrix bostrychoides GSE-TBD4-15B</name>
    <dbReference type="NCBI Taxonomy" id="2839662"/>
    <lineage>
        <taxon>Bacteria</taxon>
        <taxon>Bacillati</taxon>
        <taxon>Cyanobacteriota</taxon>
        <taxon>Cyanophyceae</taxon>
        <taxon>Oculatellales</taxon>
        <taxon>Oculatellaceae</taxon>
        <taxon>Pegethrix</taxon>
    </lineage>
</organism>
<keyword evidence="4 6" id="KW-1133">Transmembrane helix</keyword>
<dbReference type="InterPro" id="IPR011701">
    <property type="entry name" value="MFS"/>
</dbReference>
<feature type="transmembrane region" description="Helical" evidence="6">
    <location>
        <begin position="79"/>
        <end position="97"/>
    </location>
</feature>
<dbReference type="Pfam" id="PF07690">
    <property type="entry name" value="MFS_1"/>
    <property type="match status" value="1"/>
</dbReference>
<reference evidence="8" key="1">
    <citation type="submission" date="2021-05" db="EMBL/GenBank/DDBJ databases">
        <authorList>
            <person name="Pietrasiak N."/>
            <person name="Ward R."/>
            <person name="Stajich J.E."/>
            <person name="Kurbessoian T."/>
        </authorList>
    </citation>
    <scope>NUCLEOTIDE SEQUENCE</scope>
    <source>
        <strain evidence="8">GSE-TBD4-15B</strain>
    </source>
</reference>
<dbReference type="AlphaFoldDB" id="A0A951U5M1"/>
<feature type="transmembrane region" description="Helical" evidence="6">
    <location>
        <begin position="232"/>
        <end position="265"/>
    </location>
</feature>
<reference evidence="8" key="2">
    <citation type="journal article" date="2022" name="Microbiol. Resour. Announc.">
        <title>Metagenome Sequencing to Explore Phylogenomics of Terrestrial Cyanobacteria.</title>
        <authorList>
            <person name="Ward R.D."/>
            <person name="Stajich J.E."/>
            <person name="Johansen J.R."/>
            <person name="Huntemann M."/>
            <person name="Clum A."/>
            <person name="Foster B."/>
            <person name="Foster B."/>
            <person name="Roux S."/>
            <person name="Palaniappan K."/>
            <person name="Varghese N."/>
            <person name="Mukherjee S."/>
            <person name="Reddy T.B.K."/>
            <person name="Daum C."/>
            <person name="Copeland A."/>
            <person name="Chen I.A."/>
            <person name="Ivanova N.N."/>
            <person name="Kyrpides N.C."/>
            <person name="Shapiro N."/>
            <person name="Eloe-Fadrosh E.A."/>
            <person name="Pietrasiak N."/>
        </authorList>
    </citation>
    <scope>NUCLEOTIDE SEQUENCE</scope>
    <source>
        <strain evidence="8">GSE-TBD4-15B</strain>
    </source>
</reference>
<feature type="domain" description="Major facilitator superfamily (MFS) profile" evidence="7">
    <location>
        <begin position="14"/>
        <end position="472"/>
    </location>
</feature>
<dbReference type="PANTHER" id="PTHR42718">
    <property type="entry name" value="MAJOR FACILITATOR SUPERFAMILY MULTIDRUG TRANSPORTER MFSC"/>
    <property type="match status" value="1"/>
</dbReference>
<comment type="subcellular location">
    <subcellularLocation>
        <location evidence="1">Cell membrane</location>
        <topology evidence="1">Multi-pass membrane protein</topology>
    </subcellularLocation>
</comment>
<feature type="transmembrane region" description="Helical" evidence="6">
    <location>
        <begin position="167"/>
        <end position="186"/>
    </location>
</feature>
<feature type="transmembrane region" description="Helical" evidence="6">
    <location>
        <begin position="103"/>
        <end position="127"/>
    </location>
</feature>
<feature type="transmembrane region" description="Helical" evidence="6">
    <location>
        <begin position="15"/>
        <end position="36"/>
    </location>
</feature>
<evidence type="ECO:0000256" key="4">
    <source>
        <dbReference type="ARBA" id="ARBA00022989"/>
    </source>
</evidence>
<keyword evidence="2" id="KW-0813">Transport</keyword>
<feature type="transmembrane region" description="Helical" evidence="6">
    <location>
        <begin position="198"/>
        <end position="220"/>
    </location>
</feature>
<dbReference type="Proteomes" id="UP000707356">
    <property type="component" value="Unassembled WGS sequence"/>
</dbReference>
<dbReference type="InterPro" id="IPR036259">
    <property type="entry name" value="MFS_trans_sf"/>
</dbReference>
<evidence type="ECO:0000256" key="2">
    <source>
        <dbReference type="ARBA" id="ARBA00022448"/>
    </source>
</evidence>
<feature type="transmembrane region" description="Helical" evidence="6">
    <location>
        <begin position="139"/>
        <end position="161"/>
    </location>
</feature>
<dbReference type="GO" id="GO:0022857">
    <property type="term" value="F:transmembrane transporter activity"/>
    <property type="evidence" value="ECO:0007669"/>
    <property type="project" value="InterPro"/>
</dbReference>
<evidence type="ECO:0000313" key="8">
    <source>
        <dbReference type="EMBL" id="MBW4466621.1"/>
    </source>
</evidence>
<protein>
    <submittedName>
        <fullName evidence="8">MFS transporter</fullName>
    </submittedName>
</protein>
<dbReference type="PROSITE" id="PS50850">
    <property type="entry name" value="MFS"/>
    <property type="match status" value="1"/>
</dbReference>
<proteinExistence type="predicted"/>
<feature type="transmembrane region" description="Helical" evidence="6">
    <location>
        <begin position="48"/>
        <end position="67"/>
    </location>
</feature>
<name>A0A951U5M1_9CYAN</name>
<dbReference type="SUPFAM" id="SSF103473">
    <property type="entry name" value="MFS general substrate transporter"/>
    <property type="match status" value="1"/>
</dbReference>
<dbReference type="InterPro" id="IPR020846">
    <property type="entry name" value="MFS_dom"/>
</dbReference>
<dbReference type="Gene3D" id="1.20.1250.20">
    <property type="entry name" value="MFS general substrate transporter like domains"/>
    <property type="match status" value="2"/>
</dbReference>
<evidence type="ECO:0000256" key="1">
    <source>
        <dbReference type="ARBA" id="ARBA00004651"/>
    </source>
</evidence>
<gene>
    <name evidence="8" type="ORF">KME07_14445</name>
</gene>
<evidence type="ECO:0000259" key="7">
    <source>
        <dbReference type="PROSITE" id="PS50850"/>
    </source>
</evidence>
<evidence type="ECO:0000256" key="5">
    <source>
        <dbReference type="ARBA" id="ARBA00023136"/>
    </source>
</evidence>
<dbReference type="EMBL" id="JAHHHV010000069">
    <property type="protein sequence ID" value="MBW4466621.1"/>
    <property type="molecule type" value="Genomic_DNA"/>
</dbReference>
<comment type="caution">
    <text evidence="8">The sequence shown here is derived from an EMBL/GenBank/DDBJ whole genome shotgun (WGS) entry which is preliminary data.</text>
</comment>
<evidence type="ECO:0000256" key="6">
    <source>
        <dbReference type="SAM" id="Phobius"/>
    </source>
</evidence>
<dbReference type="PANTHER" id="PTHR42718:SF9">
    <property type="entry name" value="MAJOR FACILITATOR SUPERFAMILY MULTIDRUG TRANSPORTER MFSC"/>
    <property type="match status" value="1"/>
</dbReference>
<evidence type="ECO:0000313" key="9">
    <source>
        <dbReference type="Proteomes" id="UP000707356"/>
    </source>
</evidence>